<sequence length="127" mass="14759">MDKKKKPKWNKMLHKKNLKNGNPRSTGSGLRRHRVTEKHGILVERMRTMSRHDESRLYLQASKGGSYWSVYRRSLVVVGSKVASDTEYSLGCWAAVEAKFWKWTLAWKLTINHLHDIQLYGTYGGKP</sequence>
<feature type="compositionally biased region" description="Basic residues" evidence="1">
    <location>
        <begin position="1"/>
        <end position="18"/>
    </location>
</feature>
<gene>
    <name evidence="2" type="ORF">GDO81_025698</name>
</gene>
<protein>
    <submittedName>
        <fullName evidence="2">Uncharacterized protein</fullName>
    </submittedName>
</protein>
<feature type="region of interest" description="Disordered" evidence="1">
    <location>
        <begin position="1"/>
        <end position="33"/>
    </location>
</feature>
<accession>A0AAV6ZJF9</accession>
<dbReference type="Proteomes" id="UP000824782">
    <property type="component" value="Unassembled WGS sequence"/>
</dbReference>
<reference evidence="2" key="1">
    <citation type="thesis" date="2020" institute="ProQuest LLC" country="789 East Eisenhower Parkway, Ann Arbor, MI, USA">
        <title>Comparative Genomics and Chromosome Evolution.</title>
        <authorList>
            <person name="Mudd A.B."/>
        </authorList>
    </citation>
    <scope>NUCLEOTIDE SEQUENCE</scope>
    <source>
        <strain evidence="2">237g6f4</strain>
        <tissue evidence="2">Blood</tissue>
    </source>
</reference>
<keyword evidence="3" id="KW-1185">Reference proteome</keyword>
<feature type="compositionally biased region" description="Polar residues" evidence="1">
    <location>
        <begin position="19"/>
        <end position="28"/>
    </location>
</feature>
<evidence type="ECO:0000256" key="1">
    <source>
        <dbReference type="SAM" id="MobiDB-lite"/>
    </source>
</evidence>
<name>A0AAV6ZJF9_ENGPU</name>
<organism evidence="2 3">
    <name type="scientific">Engystomops pustulosus</name>
    <name type="common">Tungara frog</name>
    <name type="synonym">Physalaemus pustulosus</name>
    <dbReference type="NCBI Taxonomy" id="76066"/>
    <lineage>
        <taxon>Eukaryota</taxon>
        <taxon>Metazoa</taxon>
        <taxon>Chordata</taxon>
        <taxon>Craniata</taxon>
        <taxon>Vertebrata</taxon>
        <taxon>Euteleostomi</taxon>
        <taxon>Amphibia</taxon>
        <taxon>Batrachia</taxon>
        <taxon>Anura</taxon>
        <taxon>Neobatrachia</taxon>
        <taxon>Hyloidea</taxon>
        <taxon>Leptodactylidae</taxon>
        <taxon>Leiuperinae</taxon>
        <taxon>Engystomops</taxon>
    </lineage>
</organism>
<dbReference type="EMBL" id="WNYA01000437">
    <property type="protein sequence ID" value="KAG8548343.1"/>
    <property type="molecule type" value="Genomic_DNA"/>
</dbReference>
<evidence type="ECO:0000313" key="2">
    <source>
        <dbReference type="EMBL" id="KAG8548343.1"/>
    </source>
</evidence>
<evidence type="ECO:0000313" key="3">
    <source>
        <dbReference type="Proteomes" id="UP000824782"/>
    </source>
</evidence>
<proteinExistence type="predicted"/>
<dbReference type="AlphaFoldDB" id="A0AAV6ZJF9"/>
<comment type="caution">
    <text evidence="2">The sequence shown here is derived from an EMBL/GenBank/DDBJ whole genome shotgun (WGS) entry which is preliminary data.</text>
</comment>